<keyword evidence="2" id="KW-0472">Membrane</keyword>
<comment type="caution">
    <text evidence="5">The sequence shown here is derived from an EMBL/GenBank/DDBJ whole genome shotgun (WGS) entry which is preliminary data.</text>
</comment>
<protein>
    <submittedName>
        <fullName evidence="5">Outer membrane protein assembly factor BamD</fullName>
    </submittedName>
</protein>
<dbReference type="InterPro" id="IPR017689">
    <property type="entry name" value="BamD"/>
</dbReference>
<dbReference type="PROSITE" id="PS51257">
    <property type="entry name" value="PROKAR_LIPOPROTEIN"/>
    <property type="match status" value="1"/>
</dbReference>
<evidence type="ECO:0000256" key="3">
    <source>
        <dbReference type="ARBA" id="ARBA00023237"/>
    </source>
</evidence>
<evidence type="ECO:0000313" key="5">
    <source>
        <dbReference type="EMBL" id="MFD0861882.1"/>
    </source>
</evidence>
<sequence>MRNLICLIGILVLGTSCSEYQDALKSTDVKLKYDLAEKLYNEGDYKKANRLFEQIAPKFAGKPQGERVVYFMADSYYKTEDFYLAGYQFDRFSRSYPRSEKAETAAFLGAKSYYQLSPRYSIDQKETIQAIDKLQSFINSYPNSPDLPEANNMVQELQVKLEKKAFEIAKQYNTIRDYKSAIKAFDNFIADYPGTPYREKALYYKLHSSYTLAINSFEVLKPERLREAKLAYNNFTRYYSESEYMDEVEEMGADIDKELENIQDKI</sequence>
<dbReference type="RefSeq" id="WP_386405740.1">
    <property type="nucleotide sequence ID" value="NZ_JBHTJH010000004.1"/>
</dbReference>
<keyword evidence="3" id="KW-0998">Cell outer membrane</keyword>
<dbReference type="InterPro" id="IPR039565">
    <property type="entry name" value="BamD-like"/>
</dbReference>
<keyword evidence="6" id="KW-1185">Reference proteome</keyword>
<dbReference type="SUPFAM" id="SSF48452">
    <property type="entry name" value="TPR-like"/>
    <property type="match status" value="1"/>
</dbReference>
<feature type="domain" description="Outer membrane lipoprotein BamD-like" evidence="4">
    <location>
        <begin position="32"/>
        <end position="215"/>
    </location>
</feature>
<dbReference type="NCBIfam" id="TIGR03302">
    <property type="entry name" value="OM_YfiO"/>
    <property type="match status" value="1"/>
</dbReference>
<proteinExistence type="predicted"/>
<keyword evidence="1" id="KW-0732">Signal</keyword>
<dbReference type="EMBL" id="JBHTJH010000004">
    <property type="protein sequence ID" value="MFD0861882.1"/>
    <property type="molecule type" value="Genomic_DNA"/>
</dbReference>
<evidence type="ECO:0000313" key="6">
    <source>
        <dbReference type="Proteomes" id="UP001596978"/>
    </source>
</evidence>
<organism evidence="5 6">
    <name type="scientific">Sungkyunkwania multivorans</name>
    <dbReference type="NCBI Taxonomy" id="1173618"/>
    <lineage>
        <taxon>Bacteria</taxon>
        <taxon>Pseudomonadati</taxon>
        <taxon>Bacteroidota</taxon>
        <taxon>Flavobacteriia</taxon>
        <taxon>Flavobacteriales</taxon>
        <taxon>Flavobacteriaceae</taxon>
        <taxon>Sungkyunkwania</taxon>
    </lineage>
</organism>
<dbReference type="InterPro" id="IPR011990">
    <property type="entry name" value="TPR-like_helical_dom_sf"/>
</dbReference>
<gene>
    <name evidence="5" type="ORF">ACFQ1M_06660</name>
</gene>
<dbReference type="Proteomes" id="UP001596978">
    <property type="component" value="Unassembled WGS sequence"/>
</dbReference>
<name>A0ABW3CXH2_9FLAO</name>
<dbReference type="Pfam" id="PF13525">
    <property type="entry name" value="YfiO"/>
    <property type="match status" value="1"/>
</dbReference>
<evidence type="ECO:0000256" key="2">
    <source>
        <dbReference type="ARBA" id="ARBA00023136"/>
    </source>
</evidence>
<dbReference type="Gene3D" id="1.25.40.10">
    <property type="entry name" value="Tetratricopeptide repeat domain"/>
    <property type="match status" value="1"/>
</dbReference>
<accession>A0ABW3CXH2</accession>
<reference evidence="6" key="1">
    <citation type="journal article" date="2019" name="Int. J. Syst. Evol. Microbiol.">
        <title>The Global Catalogue of Microorganisms (GCM) 10K type strain sequencing project: providing services to taxonomists for standard genome sequencing and annotation.</title>
        <authorList>
            <consortium name="The Broad Institute Genomics Platform"/>
            <consortium name="The Broad Institute Genome Sequencing Center for Infectious Disease"/>
            <person name="Wu L."/>
            <person name="Ma J."/>
        </authorList>
    </citation>
    <scope>NUCLEOTIDE SEQUENCE [LARGE SCALE GENOMIC DNA]</scope>
    <source>
        <strain evidence="6">CCUG 62952</strain>
    </source>
</reference>
<evidence type="ECO:0000259" key="4">
    <source>
        <dbReference type="Pfam" id="PF13525"/>
    </source>
</evidence>
<evidence type="ECO:0000256" key="1">
    <source>
        <dbReference type="ARBA" id="ARBA00022729"/>
    </source>
</evidence>